<proteinExistence type="predicted"/>
<protein>
    <submittedName>
        <fullName evidence="2">Uncharacterized protein</fullName>
    </submittedName>
</protein>
<dbReference type="EMBL" id="JABSTU010003863">
    <property type="protein sequence ID" value="KAH7964541.1"/>
    <property type="molecule type" value="Genomic_DNA"/>
</dbReference>
<gene>
    <name evidence="2" type="ORF">HPB51_027222</name>
</gene>
<name>A0A9J6D0N3_RHIMP</name>
<dbReference type="Proteomes" id="UP000821866">
    <property type="component" value="Unassembled WGS sequence"/>
</dbReference>
<comment type="caution">
    <text evidence="2">The sequence shown here is derived from an EMBL/GenBank/DDBJ whole genome shotgun (WGS) entry which is preliminary data.</text>
</comment>
<keyword evidence="3" id="KW-1185">Reference proteome</keyword>
<sequence length="453" mass="51951">MKHEVVVDFVVDLYTLYNFYLDAEGLYQIRASMQADPRYYSQVLLGPTRRLNATYVSKSFFVTRTCDSIQNDLNETLRFEVHLFLKDDVRVRLVNAFYELHLEIWCSKSEKDVSPTKNQRPEPFVAVTARVLTLNFDPVRGLHDYYPLVFEVGNVCLLTMTIHASLVTICIPSGERSTNDELSVQSSCCFSSTIDKAVQQELNALLTATTSHLRKILEEHKRITPISRKSKRDVDIGNDPGSERLNEPKKRFHSTCGRALRAMERVKRERSVLQVGGGATPPRARLRVSRYSTFDRPEAVRFSDEEAKKMSTILVVLWEQYVEAVAGHQELRFVLYEPLQKARIARLAEAYLVLDKDMGAVYYDPVLGEDTYRRMVRKIRGSNYFKSFPVLEIDCWPLDGNHKNTPIIFEERYRPFSAMTPTSVDGKFTTHCTNVAIVFCSTLHTFNVNVISG</sequence>
<dbReference type="VEuPathDB" id="VectorBase:LOC119164925"/>
<reference evidence="2" key="1">
    <citation type="journal article" date="2020" name="Cell">
        <title>Large-Scale Comparative Analyses of Tick Genomes Elucidate Their Genetic Diversity and Vector Capacities.</title>
        <authorList>
            <consortium name="Tick Genome and Microbiome Consortium (TIGMIC)"/>
            <person name="Jia N."/>
            <person name="Wang J."/>
            <person name="Shi W."/>
            <person name="Du L."/>
            <person name="Sun Y."/>
            <person name="Zhan W."/>
            <person name="Jiang J.F."/>
            <person name="Wang Q."/>
            <person name="Zhang B."/>
            <person name="Ji P."/>
            <person name="Bell-Sakyi L."/>
            <person name="Cui X.M."/>
            <person name="Yuan T.T."/>
            <person name="Jiang B.G."/>
            <person name="Yang W.F."/>
            <person name="Lam T.T."/>
            <person name="Chang Q.C."/>
            <person name="Ding S.J."/>
            <person name="Wang X.J."/>
            <person name="Zhu J.G."/>
            <person name="Ruan X.D."/>
            <person name="Zhao L."/>
            <person name="Wei J.T."/>
            <person name="Ye R.Z."/>
            <person name="Que T.C."/>
            <person name="Du C.H."/>
            <person name="Zhou Y.H."/>
            <person name="Cheng J.X."/>
            <person name="Dai P.F."/>
            <person name="Guo W.B."/>
            <person name="Han X.H."/>
            <person name="Huang E.J."/>
            <person name="Li L.F."/>
            <person name="Wei W."/>
            <person name="Gao Y.C."/>
            <person name="Liu J.Z."/>
            <person name="Shao H.Z."/>
            <person name="Wang X."/>
            <person name="Wang C.C."/>
            <person name="Yang T.C."/>
            <person name="Huo Q.B."/>
            <person name="Li W."/>
            <person name="Chen H.Y."/>
            <person name="Chen S.E."/>
            <person name="Zhou L.G."/>
            <person name="Ni X.B."/>
            <person name="Tian J.H."/>
            <person name="Sheng Y."/>
            <person name="Liu T."/>
            <person name="Pan Y.S."/>
            <person name="Xia L.Y."/>
            <person name="Li J."/>
            <person name="Zhao F."/>
            <person name="Cao W.C."/>
        </authorList>
    </citation>
    <scope>NUCLEOTIDE SEQUENCE</scope>
    <source>
        <strain evidence="2">Rmic-2018</strain>
    </source>
</reference>
<feature type="region of interest" description="Disordered" evidence="1">
    <location>
        <begin position="228"/>
        <end position="250"/>
    </location>
</feature>
<accession>A0A9J6D0N3</accession>
<evidence type="ECO:0000313" key="3">
    <source>
        <dbReference type="Proteomes" id="UP000821866"/>
    </source>
</evidence>
<dbReference type="InterPro" id="IPR022122">
    <property type="entry name" value="DUF3657"/>
</dbReference>
<dbReference type="AlphaFoldDB" id="A0A9J6D0N3"/>
<evidence type="ECO:0000256" key="1">
    <source>
        <dbReference type="SAM" id="MobiDB-lite"/>
    </source>
</evidence>
<evidence type="ECO:0000313" key="2">
    <source>
        <dbReference type="EMBL" id="KAH7964541.1"/>
    </source>
</evidence>
<dbReference type="Pfam" id="PF12394">
    <property type="entry name" value="DUF3657"/>
    <property type="match status" value="1"/>
</dbReference>
<reference evidence="2" key="2">
    <citation type="submission" date="2021-09" db="EMBL/GenBank/DDBJ databases">
        <authorList>
            <person name="Jia N."/>
            <person name="Wang J."/>
            <person name="Shi W."/>
            <person name="Du L."/>
            <person name="Sun Y."/>
            <person name="Zhan W."/>
            <person name="Jiang J."/>
            <person name="Wang Q."/>
            <person name="Zhang B."/>
            <person name="Ji P."/>
            <person name="Sakyi L.B."/>
            <person name="Cui X."/>
            <person name="Yuan T."/>
            <person name="Jiang B."/>
            <person name="Yang W."/>
            <person name="Lam T.T.-Y."/>
            <person name="Chang Q."/>
            <person name="Ding S."/>
            <person name="Wang X."/>
            <person name="Zhu J."/>
            <person name="Ruan X."/>
            <person name="Zhao L."/>
            <person name="Wei J."/>
            <person name="Que T."/>
            <person name="Du C."/>
            <person name="Cheng J."/>
            <person name="Dai P."/>
            <person name="Han X."/>
            <person name="Huang E."/>
            <person name="Gao Y."/>
            <person name="Liu J."/>
            <person name="Shao H."/>
            <person name="Ye R."/>
            <person name="Li L."/>
            <person name="Wei W."/>
            <person name="Wang X."/>
            <person name="Wang C."/>
            <person name="Huo Q."/>
            <person name="Li W."/>
            <person name="Guo W."/>
            <person name="Chen H."/>
            <person name="Chen S."/>
            <person name="Zhou L."/>
            <person name="Zhou L."/>
            <person name="Ni X."/>
            <person name="Tian J."/>
            <person name="Zhou Y."/>
            <person name="Sheng Y."/>
            <person name="Liu T."/>
            <person name="Pan Y."/>
            <person name="Xia L."/>
            <person name="Li J."/>
            <person name="Zhao F."/>
            <person name="Cao W."/>
        </authorList>
    </citation>
    <scope>NUCLEOTIDE SEQUENCE</scope>
    <source>
        <strain evidence="2">Rmic-2018</strain>
        <tissue evidence="2">Larvae</tissue>
    </source>
</reference>
<organism evidence="2 3">
    <name type="scientific">Rhipicephalus microplus</name>
    <name type="common">Cattle tick</name>
    <name type="synonym">Boophilus microplus</name>
    <dbReference type="NCBI Taxonomy" id="6941"/>
    <lineage>
        <taxon>Eukaryota</taxon>
        <taxon>Metazoa</taxon>
        <taxon>Ecdysozoa</taxon>
        <taxon>Arthropoda</taxon>
        <taxon>Chelicerata</taxon>
        <taxon>Arachnida</taxon>
        <taxon>Acari</taxon>
        <taxon>Parasitiformes</taxon>
        <taxon>Ixodida</taxon>
        <taxon>Ixodoidea</taxon>
        <taxon>Ixodidae</taxon>
        <taxon>Rhipicephalinae</taxon>
        <taxon>Rhipicephalus</taxon>
        <taxon>Boophilus</taxon>
    </lineage>
</organism>